<dbReference type="InterPro" id="IPR005358">
    <property type="entry name" value="Puta_zinc/iron-chelating_dom"/>
</dbReference>
<dbReference type="Pfam" id="PF03692">
    <property type="entry name" value="CxxCxxCC"/>
    <property type="match status" value="1"/>
</dbReference>
<reference evidence="1 2" key="1">
    <citation type="submission" date="2021-01" db="EMBL/GenBank/DDBJ databases">
        <title>Draft Genome Sequence and Polyhydroxyalkanoate Biosynthetic Potential of Jeongeupia naejangsanensis Type Strain DSM 24253.</title>
        <authorList>
            <person name="Turrini P."/>
            <person name="Artuso I."/>
            <person name="Lugli G.A."/>
            <person name="Frangipani E."/>
            <person name="Ventura M."/>
            <person name="Visca P."/>
        </authorList>
    </citation>
    <scope>NUCLEOTIDE SEQUENCE [LARGE SCALE GENOMIC DNA]</scope>
    <source>
        <strain evidence="1 2">DSM 24253</strain>
    </source>
</reference>
<organism evidence="1 2">
    <name type="scientific">Jeongeupia naejangsanensis</name>
    <dbReference type="NCBI Taxonomy" id="613195"/>
    <lineage>
        <taxon>Bacteria</taxon>
        <taxon>Pseudomonadati</taxon>
        <taxon>Pseudomonadota</taxon>
        <taxon>Betaproteobacteria</taxon>
        <taxon>Neisseriales</taxon>
        <taxon>Chitinibacteraceae</taxon>
        <taxon>Jeongeupia</taxon>
    </lineage>
</organism>
<name>A0ABS2BIH3_9NEIS</name>
<accession>A0ABS2BIH3</accession>
<dbReference type="EMBL" id="JAESND010000002">
    <property type="protein sequence ID" value="MBM3115410.1"/>
    <property type="molecule type" value="Genomic_DNA"/>
</dbReference>
<protein>
    <submittedName>
        <fullName evidence="1">YkgJ family cysteine cluster protein</fullName>
    </submittedName>
</protein>
<dbReference type="Proteomes" id="UP000809431">
    <property type="component" value="Unassembled WGS sequence"/>
</dbReference>
<gene>
    <name evidence="1" type="ORF">JMJ54_06185</name>
</gene>
<comment type="caution">
    <text evidence="1">The sequence shown here is derived from an EMBL/GenBank/DDBJ whole genome shotgun (WGS) entry which is preliminary data.</text>
</comment>
<proteinExistence type="predicted"/>
<evidence type="ECO:0000313" key="1">
    <source>
        <dbReference type="EMBL" id="MBM3115410.1"/>
    </source>
</evidence>
<keyword evidence="2" id="KW-1185">Reference proteome</keyword>
<dbReference type="RefSeq" id="WP_203537078.1">
    <property type="nucleotide sequence ID" value="NZ_JAESND010000002.1"/>
</dbReference>
<evidence type="ECO:0000313" key="2">
    <source>
        <dbReference type="Proteomes" id="UP000809431"/>
    </source>
</evidence>
<sequence>MSSACQSCGACCASFRVSFYWGETDACPGGTVPADLTTPINPWRVAMRGTEVAPVKCIALLGEVGVSVGCSIYSQRSSTCHEFSEGDERCNDARARHGLPALQAAISVS</sequence>